<accession>A0A223LIQ1</accession>
<sequence length="759" mass="81439">MAIDYKQRYPDQVATDANYPQGKARNKSTPAAIDGTPFEEDYINDQWGFFQALLKEGGLTPSGNADNANNSQYLEAIRGIVKEPLTLKIFQSPTDNLTKVTTFAGGAGVAYEVRKTSDNSLATIYSDKDGANEILQNGTSNVSDSSGVVAFYIADGDYYVEVDSIQISFEVDVLRQELAATDSNTQVGGEAAGDIANNMIAPVLRGKSITPPIMTGLIPSRKSALLKISDEQYRSYLHLGGRTWQVSDFANSGLDAAGNTTPFGWNQTMIQDFAESIIWGDAEVTTGSGTWTDLSSSDPNPYLGHRAAQTTTVGAFVEVSLQVGSGEADITLNFTGRNNGNIIDVTIDGSTALVNEATTVDTYTPIDLTHRQTKLVASGLPARVSPYLVRFTLSAAKNQSSLAGDRFIFSGLTIEGDSFGNPWSPSVRPKVWMPTTAYAQYEEVIGGGGRIYVCTVAGTSGTEIPSHTSGSATDGNVTWLLIKRSAFVTDSNRSDTLQAAGSQLEYAYEFRPTLSDPYQDVGGNLHGNEYLTSALTISADGLTKSLENGSYAVGYQLILNQKIRAYYGIVTATSTDICDTSLTHSIGNGKIVVSHESKMLSDGNFGYHYPAMWPVVHFNGVTAKLVCPQMELAQTGRVDLIDYAGIVNPFVGASTDLQMRAIGDIYRPIGAGGVPSTDDGEYHCIMSLTASNYGVGDYEYGSRLASIAPNLSGAVTPSGFSSWVGKMYFARSNTDKPEPVTIGQVIRADNEYKVSLFRK</sequence>
<reference evidence="2 3" key="1">
    <citation type="submission" date="2017-06" db="EMBL/GenBank/DDBJ databases">
        <title>A Novel Lytic Pseudoalteromonas phage Isolated from Qingdao coast of China.</title>
        <authorList>
            <person name="Li H."/>
        </authorList>
    </citation>
    <scope>NUCLEOTIDE SEQUENCE [LARGE SCALE GENOMIC DNA]</scope>
</reference>
<proteinExistence type="predicted"/>
<name>A0A223LIQ1_9CAUD</name>
<dbReference type="GeneID" id="54981682"/>
<evidence type="ECO:0008006" key="4">
    <source>
        <dbReference type="Google" id="ProtNLM"/>
    </source>
</evidence>
<dbReference type="EMBL" id="MF370964">
    <property type="protein sequence ID" value="ASU03359.1"/>
    <property type="molecule type" value="Genomic_DNA"/>
</dbReference>
<organism evidence="2 3">
    <name type="scientific">Pseudoalteromonas phage J2-1</name>
    <dbReference type="NCBI Taxonomy" id="2023998"/>
    <lineage>
        <taxon>Viruses</taxon>
        <taxon>Duplodnaviria</taxon>
        <taxon>Heunggongvirae</taxon>
        <taxon>Uroviricota</taxon>
        <taxon>Caudoviricetes</taxon>
        <taxon>Qingdaovirus</taxon>
        <taxon>Qingdaovirus J21</taxon>
    </lineage>
</organism>
<feature type="region of interest" description="Disordered" evidence="1">
    <location>
        <begin position="1"/>
        <end position="30"/>
    </location>
</feature>
<dbReference type="RefSeq" id="YP_009791500.1">
    <property type="nucleotide sequence ID" value="NC_047839.1"/>
</dbReference>
<evidence type="ECO:0000313" key="2">
    <source>
        <dbReference type="EMBL" id="ASU03359.1"/>
    </source>
</evidence>
<keyword evidence="3" id="KW-1185">Reference proteome</keyword>
<dbReference type="Proteomes" id="UP000222256">
    <property type="component" value="Segment"/>
</dbReference>
<evidence type="ECO:0000313" key="3">
    <source>
        <dbReference type="Proteomes" id="UP000222256"/>
    </source>
</evidence>
<protein>
    <recommendedName>
        <fullName evidence="4">Tail fiber protein</fullName>
    </recommendedName>
</protein>
<dbReference type="KEGG" id="vg:54981682"/>
<evidence type="ECO:0000256" key="1">
    <source>
        <dbReference type="SAM" id="MobiDB-lite"/>
    </source>
</evidence>